<feature type="transmembrane region" description="Helical" evidence="7">
    <location>
        <begin position="61"/>
        <end position="84"/>
    </location>
</feature>
<comment type="similarity">
    <text evidence="7">Belongs to the TRAP transporter large permease family.</text>
</comment>
<evidence type="ECO:0000256" key="2">
    <source>
        <dbReference type="ARBA" id="ARBA00022475"/>
    </source>
</evidence>
<dbReference type="Proteomes" id="UP001596506">
    <property type="component" value="Unassembled WGS sequence"/>
</dbReference>
<evidence type="ECO:0000256" key="3">
    <source>
        <dbReference type="ARBA" id="ARBA00022519"/>
    </source>
</evidence>
<dbReference type="PANTHER" id="PTHR33362">
    <property type="entry name" value="SIALIC ACID TRAP TRANSPORTER PERMEASE PROTEIN SIAT-RELATED"/>
    <property type="match status" value="1"/>
</dbReference>
<organism evidence="9 10">
    <name type="scientific">Marinobacter aromaticivorans</name>
    <dbReference type="NCBI Taxonomy" id="1494078"/>
    <lineage>
        <taxon>Bacteria</taxon>
        <taxon>Pseudomonadati</taxon>
        <taxon>Pseudomonadota</taxon>
        <taxon>Gammaproteobacteria</taxon>
        <taxon>Pseudomonadales</taxon>
        <taxon>Marinobacteraceae</taxon>
        <taxon>Marinobacter</taxon>
    </lineage>
</organism>
<evidence type="ECO:0000256" key="5">
    <source>
        <dbReference type="ARBA" id="ARBA00022989"/>
    </source>
</evidence>
<sequence>MYGFGSIGSLLSEILLDTASSYVLLTIPMFILMAEFLAVSGLTRDIIRSSDRWLGRLPGGLGVACVAASAVMAAVVGSSTASAASMARAAFPGMKKMGYSDSLSTGIIAIAGTLAIMLPPSIVLVVYGIVTELSIGRLLVAGIVPGLLTAAGYAAVIVGWALVFPKSAPRGVPFNFRSALRGSVEMWPILLLIVVVMSALYSGMATATEVGAVGALGAAAIIFVMRRMNREGTSAAIANTVRTTAMIISIILAAHVFGYYLTWTQVTQDLVQAVADSGLSPWLVLLLVLAVYLVLGMFLDQLAILVLTLPVSFPLMTSLGFDGIWFGIIVTKTVEIGLVTPPLGLNVLITSSVTTVPLKKAFAGVAPFIAIELLLLGILIAFPQLSLMLVESMD</sequence>
<evidence type="ECO:0000256" key="1">
    <source>
        <dbReference type="ARBA" id="ARBA00004429"/>
    </source>
</evidence>
<evidence type="ECO:0000256" key="7">
    <source>
        <dbReference type="RuleBase" id="RU369079"/>
    </source>
</evidence>
<comment type="subunit">
    <text evidence="7">The complex comprises the extracytoplasmic solute receptor protein and the two transmembrane proteins.</text>
</comment>
<keyword evidence="10" id="KW-1185">Reference proteome</keyword>
<feature type="transmembrane region" description="Helical" evidence="7">
    <location>
        <begin position="184"/>
        <end position="204"/>
    </location>
</feature>
<dbReference type="Pfam" id="PF06808">
    <property type="entry name" value="DctM"/>
    <property type="match status" value="1"/>
</dbReference>
<comment type="subcellular location">
    <subcellularLocation>
        <location evidence="1 7">Cell inner membrane</location>
        <topology evidence="1 7">Multi-pass membrane protein</topology>
    </subcellularLocation>
</comment>
<proteinExistence type="inferred from homology"/>
<feature type="transmembrane region" description="Helical" evidence="7">
    <location>
        <begin position="21"/>
        <end position="41"/>
    </location>
</feature>
<protein>
    <recommendedName>
        <fullName evidence="7">TRAP transporter large permease protein</fullName>
    </recommendedName>
</protein>
<gene>
    <name evidence="9" type="ORF">ACFQQA_17545</name>
</gene>
<feature type="transmembrane region" description="Helical" evidence="7">
    <location>
        <begin position="282"/>
        <end position="307"/>
    </location>
</feature>
<name>A0ABW2IZK2_9GAMM</name>
<evidence type="ECO:0000256" key="6">
    <source>
        <dbReference type="ARBA" id="ARBA00023136"/>
    </source>
</evidence>
<feature type="transmembrane region" description="Helical" evidence="7">
    <location>
        <begin position="135"/>
        <end position="163"/>
    </location>
</feature>
<evidence type="ECO:0000259" key="8">
    <source>
        <dbReference type="Pfam" id="PF06808"/>
    </source>
</evidence>
<keyword evidence="2" id="KW-1003">Cell membrane</keyword>
<evidence type="ECO:0000313" key="10">
    <source>
        <dbReference type="Proteomes" id="UP001596506"/>
    </source>
</evidence>
<feature type="transmembrane region" description="Helical" evidence="7">
    <location>
        <begin position="240"/>
        <end position="262"/>
    </location>
</feature>
<accession>A0ABW2IZK2</accession>
<keyword evidence="6 7" id="KW-0472">Membrane</keyword>
<dbReference type="NCBIfam" id="TIGR00786">
    <property type="entry name" value="dctM"/>
    <property type="match status" value="1"/>
</dbReference>
<keyword evidence="4 7" id="KW-0812">Transmembrane</keyword>
<feature type="transmembrane region" description="Helical" evidence="7">
    <location>
        <begin position="361"/>
        <end position="382"/>
    </location>
</feature>
<feature type="domain" description="TRAP C4-dicarboxylate transport system permease DctM subunit" evidence="8">
    <location>
        <begin position="11"/>
        <end position="385"/>
    </location>
</feature>
<dbReference type="RefSeq" id="WP_100690127.1">
    <property type="nucleotide sequence ID" value="NZ_JBHTBD010000013.1"/>
</dbReference>
<dbReference type="EMBL" id="JBHTBD010000013">
    <property type="protein sequence ID" value="MFC7296527.1"/>
    <property type="molecule type" value="Genomic_DNA"/>
</dbReference>
<keyword evidence="3 7" id="KW-0997">Cell inner membrane</keyword>
<comment type="caution">
    <text evidence="7">Lacks conserved residue(s) required for the propagation of feature annotation.</text>
</comment>
<evidence type="ECO:0000256" key="4">
    <source>
        <dbReference type="ARBA" id="ARBA00022692"/>
    </source>
</evidence>
<reference evidence="10" key="1">
    <citation type="journal article" date="2019" name="Int. J. Syst. Evol. Microbiol.">
        <title>The Global Catalogue of Microorganisms (GCM) 10K type strain sequencing project: providing services to taxonomists for standard genome sequencing and annotation.</title>
        <authorList>
            <consortium name="The Broad Institute Genomics Platform"/>
            <consortium name="The Broad Institute Genome Sequencing Center for Infectious Disease"/>
            <person name="Wu L."/>
            <person name="Ma J."/>
        </authorList>
    </citation>
    <scope>NUCLEOTIDE SEQUENCE [LARGE SCALE GENOMIC DNA]</scope>
    <source>
        <strain evidence="10">CCUG 60559</strain>
    </source>
</reference>
<feature type="transmembrane region" description="Helical" evidence="7">
    <location>
        <begin position="105"/>
        <end position="129"/>
    </location>
</feature>
<keyword evidence="5 7" id="KW-1133">Transmembrane helix</keyword>
<comment type="function">
    <text evidence="7">Part of the tripartite ATP-independent periplasmic (TRAP) transport system.</text>
</comment>
<keyword evidence="7" id="KW-0813">Transport</keyword>
<evidence type="ECO:0000313" key="9">
    <source>
        <dbReference type="EMBL" id="MFC7296527.1"/>
    </source>
</evidence>
<dbReference type="PANTHER" id="PTHR33362:SF5">
    <property type="entry name" value="C4-DICARBOXYLATE TRAP TRANSPORTER LARGE PERMEASE PROTEIN DCTM"/>
    <property type="match status" value="1"/>
</dbReference>
<dbReference type="InterPro" id="IPR004681">
    <property type="entry name" value="TRAP_DctM"/>
</dbReference>
<dbReference type="PIRSF" id="PIRSF006066">
    <property type="entry name" value="HI0050"/>
    <property type="match status" value="1"/>
</dbReference>
<dbReference type="InterPro" id="IPR010656">
    <property type="entry name" value="DctM"/>
</dbReference>
<comment type="caution">
    <text evidence="9">The sequence shown here is derived from an EMBL/GenBank/DDBJ whole genome shotgun (WGS) entry which is preliminary data.</text>
</comment>